<reference evidence="1 2" key="1">
    <citation type="submission" date="2018-06" db="EMBL/GenBank/DDBJ databases">
        <title>Phytoactinopolyspora halophila sp. nov., a novel halophilic actinomycete isolated from a saline soil in China.</title>
        <authorList>
            <person name="Tang S.-K."/>
        </authorList>
    </citation>
    <scope>NUCLEOTIDE SEQUENCE [LARGE SCALE GENOMIC DNA]</scope>
    <source>
        <strain evidence="1 2">YIM 96934</strain>
    </source>
</reference>
<sequence>MATKEDVKEAVREVLHDPSAGITSISGQAWSIRYTIERLWHRLHADVHQNTKDIPEDVWTYRHPSYISDNNNTMRHALLYAQESANRLRQTTVVDRPNGGDSSYHYAIGQIWELVTRIENAMQDRQVLTDEEVDELINAVRAAVPVEISDDVADELGERIAEGTAS</sequence>
<dbReference type="AlphaFoldDB" id="A0A329QFM2"/>
<gene>
    <name evidence="1" type="ORF">DPM12_17660</name>
</gene>
<accession>A0A329QFM2</accession>
<name>A0A329QFM2_9ACTN</name>
<evidence type="ECO:0000313" key="2">
    <source>
        <dbReference type="Proteomes" id="UP000250462"/>
    </source>
</evidence>
<proteinExistence type="predicted"/>
<dbReference type="Proteomes" id="UP000250462">
    <property type="component" value="Unassembled WGS sequence"/>
</dbReference>
<dbReference type="EMBL" id="QMIG01000022">
    <property type="protein sequence ID" value="RAW11167.1"/>
    <property type="molecule type" value="Genomic_DNA"/>
</dbReference>
<organism evidence="1 2">
    <name type="scientific">Phytoactinopolyspora halophila</name>
    <dbReference type="NCBI Taxonomy" id="1981511"/>
    <lineage>
        <taxon>Bacteria</taxon>
        <taxon>Bacillati</taxon>
        <taxon>Actinomycetota</taxon>
        <taxon>Actinomycetes</taxon>
        <taxon>Jiangellales</taxon>
        <taxon>Jiangellaceae</taxon>
        <taxon>Phytoactinopolyspora</taxon>
    </lineage>
</organism>
<evidence type="ECO:0000313" key="1">
    <source>
        <dbReference type="EMBL" id="RAW11167.1"/>
    </source>
</evidence>
<keyword evidence="2" id="KW-1185">Reference proteome</keyword>
<protein>
    <submittedName>
        <fullName evidence="1">Uncharacterized protein</fullName>
    </submittedName>
</protein>
<comment type="caution">
    <text evidence="1">The sequence shown here is derived from an EMBL/GenBank/DDBJ whole genome shotgun (WGS) entry which is preliminary data.</text>
</comment>